<keyword evidence="6 10" id="KW-0548">Nucleotidyltransferase</keyword>
<dbReference type="NCBIfam" id="TIGR00690">
    <property type="entry name" value="rpoZ"/>
    <property type="match status" value="1"/>
</dbReference>
<dbReference type="GO" id="GO:0003677">
    <property type="term" value="F:DNA binding"/>
    <property type="evidence" value="ECO:0007669"/>
    <property type="project" value="UniProtKB-UniRule"/>
</dbReference>
<protein>
    <recommendedName>
        <fullName evidence="3 10">DNA-directed RNA polymerase subunit omega</fullName>
        <shortName evidence="10">RNAP omega subunit</shortName>
        <ecNumber evidence="2 10">2.7.7.6</ecNumber>
    </recommendedName>
    <alternativeName>
        <fullName evidence="10">RNA polymerase omega subunit</fullName>
    </alternativeName>
    <alternativeName>
        <fullName evidence="8 10">Transcriptase subunit omega</fullName>
    </alternativeName>
</protein>
<dbReference type="GO" id="GO:0000428">
    <property type="term" value="C:DNA-directed RNA polymerase complex"/>
    <property type="evidence" value="ECO:0007669"/>
    <property type="project" value="UniProtKB-KW"/>
</dbReference>
<dbReference type="InterPro" id="IPR006110">
    <property type="entry name" value="Pol_omega/Rpo6/RPB6"/>
</dbReference>
<proteinExistence type="inferred from homology"/>
<evidence type="ECO:0000256" key="11">
    <source>
        <dbReference type="SAM" id="MobiDB-lite"/>
    </source>
</evidence>
<dbReference type="SUPFAM" id="SSF63562">
    <property type="entry name" value="RPB6/omega subunit-like"/>
    <property type="match status" value="1"/>
</dbReference>
<sequence>MFNPDLKKLLKDCNSRYSLVVGVAKRAREIRDEAVKNEVLLDEKCVSTAINDIYDGKFVVEEPEEIHTQKQKDAKKAETQQEENSTGDAETDE</sequence>
<evidence type="ECO:0000256" key="9">
    <source>
        <dbReference type="ARBA" id="ARBA00048552"/>
    </source>
</evidence>
<evidence type="ECO:0000256" key="6">
    <source>
        <dbReference type="ARBA" id="ARBA00022695"/>
    </source>
</evidence>
<dbReference type="PANTHER" id="PTHR34476:SF1">
    <property type="entry name" value="DNA-DIRECTED RNA POLYMERASE SUBUNIT OMEGA"/>
    <property type="match status" value="1"/>
</dbReference>
<name>A0A9D2S8W8_9FIRM</name>
<dbReference type="InterPro" id="IPR036161">
    <property type="entry name" value="RPB6/omega-like_sf"/>
</dbReference>
<dbReference type="Proteomes" id="UP000823877">
    <property type="component" value="Unassembled WGS sequence"/>
</dbReference>
<reference evidence="12" key="2">
    <citation type="submission" date="2021-04" db="EMBL/GenBank/DDBJ databases">
        <authorList>
            <person name="Gilroy R."/>
        </authorList>
    </citation>
    <scope>NUCLEOTIDE SEQUENCE</scope>
    <source>
        <strain evidence="12">CHK188-16595</strain>
    </source>
</reference>
<feature type="region of interest" description="Disordered" evidence="11">
    <location>
        <begin position="64"/>
        <end position="93"/>
    </location>
</feature>
<dbReference type="GO" id="GO:0003899">
    <property type="term" value="F:DNA-directed RNA polymerase activity"/>
    <property type="evidence" value="ECO:0007669"/>
    <property type="project" value="UniProtKB-UniRule"/>
</dbReference>
<comment type="catalytic activity">
    <reaction evidence="9 10">
        <text>RNA(n) + a ribonucleoside 5'-triphosphate = RNA(n+1) + diphosphate</text>
        <dbReference type="Rhea" id="RHEA:21248"/>
        <dbReference type="Rhea" id="RHEA-COMP:14527"/>
        <dbReference type="Rhea" id="RHEA-COMP:17342"/>
        <dbReference type="ChEBI" id="CHEBI:33019"/>
        <dbReference type="ChEBI" id="CHEBI:61557"/>
        <dbReference type="ChEBI" id="CHEBI:140395"/>
        <dbReference type="EC" id="2.7.7.6"/>
    </reaction>
</comment>
<comment type="caution">
    <text evidence="12">The sequence shown here is derived from an EMBL/GenBank/DDBJ whole genome shotgun (WGS) entry which is preliminary data.</text>
</comment>
<evidence type="ECO:0000256" key="7">
    <source>
        <dbReference type="ARBA" id="ARBA00023163"/>
    </source>
</evidence>
<evidence type="ECO:0000256" key="3">
    <source>
        <dbReference type="ARBA" id="ARBA00013725"/>
    </source>
</evidence>
<evidence type="ECO:0000313" key="12">
    <source>
        <dbReference type="EMBL" id="HJB75298.1"/>
    </source>
</evidence>
<dbReference type="Gene3D" id="3.90.940.10">
    <property type="match status" value="1"/>
</dbReference>
<dbReference type="SMART" id="SM01409">
    <property type="entry name" value="RNA_pol_Rpb6"/>
    <property type="match status" value="1"/>
</dbReference>
<dbReference type="AlphaFoldDB" id="A0A9D2S8W8"/>
<evidence type="ECO:0000256" key="8">
    <source>
        <dbReference type="ARBA" id="ARBA00029924"/>
    </source>
</evidence>
<keyword evidence="7 10" id="KW-0804">Transcription</keyword>
<accession>A0A9D2S8W8</accession>
<evidence type="ECO:0000256" key="5">
    <source>
        <dbReference type="ARBA" id="ARBA00022679"/>
    </source>
</evidence>
<evidence type="ECO:0000313" key="13">
    <source>
        <dbReference type="Proteomes" id="UP000823877"/>
    </source>
</evidence>
<dbReference type="GO" id="GO:0006351">
    <property type="term" value="P:DNA-templated transcription"/>
    <property type="evidence" value="ECO:0007669"/>
    <property type="project" value="UniProtKB-UniRule"/>
</dbReference>
<comment type="subunit">
    <text evidence="10">The RNAP catalytic core consists of 2 alpha, 1 beta, 1 beta' and 1 omega subunit. When a sigma factor is associated with the core the holoenzyme is formed, which can initiate transcription.</text>
</comment>
<gene>
    <name evidence="10 12" type="primary">rpoZ</name>
    <name evidence="12" type="ORF">IAA37_06450</name>
</gene>
<dbReference type="Pfam" id="PF01192">
    <property type="entry name" value="RNA_pol_Rpb6"/>
    <property type="match status" value="1"/>
</dbReference>
<keyword evidence="5 10" id="KW-0808">Transferase</keyword>
<comment type="similarity">
    <text evidence="1 10">Belongs to the RNA polymerase subunit omega family.</text>
</comment>
<dbReference type="PANTHER" id="PTHR34476">
    <property type="entry name" value="DNA-DIRECTED RNA POLYMERASE SUBUNIT OMEGA"/>
    <property type="match status" value="1"/>
</dbReference>
<dbReference type="EMBL" id="DWXN01000012">
    <property type="protein sequence ID" value="HJB75298.1"/>
    <property type="molecule type" value="Genomic_DNA"/>
</dbReference>
<keyword evidence="4 10" id="KW-0240">DNA-directed RNA polymerase</keyword>
<evidence type="ECO:0000256" key="4">
    <source>
        <dbReference type="ARBA" id="ARBA00022478"/>
    </source>
</evidence>
<organism evidence="12 13">
    <name type="scientific">Candidatus Eubacterium faecale</name>
    <dbReference type="NCBI Taxonomy" id="2838568"/>
    <lineage>
        <taxon>Bacteria</taxon>
        <taxon>Bacillati</taxon>
        <taxon>Bacillota</taxon>
        <taxon>Clostridia</taxon>
        <taxon>Eubacteriales</taxon>
        <taxon>Eubacteriaceae</taxon>
        <taxon>Eubacterium</taxon>
    </lineage>
</organism>
<dbReference type="EC" id="2.7.7.6" evidence="2 10"/>
<feature type="compositionally biased region" description="Basic and acidic residues" evidence="11">
    <location>
        <begin position="64"/>
        <end position="79"/>
    </location>
</feature>
<feature type="compositionally biased region" description="Polar residues" evidence="11">
    <location>
        <begin position="82"/>
        <end position="93"/>
    </location>
</feature>
<evidence type="ECO:0000256" key="10">
    <source>
        <dbReference type="HAMAP-Rule" id="MF_00366"/>
    </source>
</evidence>
<comment type="function">
    <text evidence="10">Promotes RNA polymerase assembly. Latches the N- and C-terminal regions of the beta' subunit thereby facilitating its interaction with the beta and alpha subunits.</text>
</comment>
<dbReference type="HAMAP" id="MF_00366">
    <property type="entry name" value="RNApol_bact_RpoZ"/>
    <property type="match status" value="1"/>
</dbReference>
<evidence type="ECO:0000256" key="1">
    <source>
        <dbReference type="ARBA" id="ARBA00006711"/>
    </source>
</evidence>
<dbReference type="InterPro" id="IPR003716">
    <property type="entry name" value="DNA-dir_RNA_pol_omega"/>
</dbReference>
<reference evidence="12" key="1">
    <citation type="journal article" date="2021" name="PeerJ">
        <title>Extensive microbial diversity within the chicken gut microbiome revealed by metagenomics and culture.</title>
        <authorList>
            <person name="Gilroy R."/>
            <person name="Ravi A."/>
            <person name="Getino M."/>
            <person name="Pursley I."/>
            <person name="Horton D.L."/>
            <person name="Alikhan N.F."/>
            <person name="Baker D."/>
            <person name="Gharbi K."/>
            <person name="Hall N."/>
            <person name="Watson M."/>
            <person name="Adriaenssens E.M."/>
            <person name="Foster-Nyarko E."/>
            <person name="Jarju S."/>
            <person name="Secka A."/>
            <person name="Antonio M."/>
            <person name="Oren A."/>
            <person name="Chaudhuri R.R."/>
            <person name="La Ragione R."/>
            <person name="Hildebrand F."/>
            <person name="Pallen M.J."/>
        </authorList>
    </citation>
    <scope>NUCLEOTIDE SEQUENCE</scope>
    <source>
        <strain evidence="12">CHK188-16595</strain>
    </source>
</reference>
<evidence type="ECO:0000256" key="2">
    <source>
        <dbReference type="ARBA" id="ARBA00012418"/>
    </source>
</evidence>